<comment type="caution">
    <text evidence="2">The sequence shown here is derived from an EMBL/GenBank/DDBJ whole genome shotgun (WGS) entry which is preliminary data.</text>
</comment>
<evidence type="ECO:0000313" key="3">
    <source>
        <dbReference type="Proteomes" id="UP000027471"/>
    </source>
</evidence>
<sequence length="98" mass="10257">MTISKVSQRVGAVCIAMSIALIAAPSVAQQSAVMTLNPPRIAVKTVAGKGAARFDWLASARRTKTQAPTQTAQARSLGNGSYVCSPAGFGSRSRCYKR</sequence>
<protein>
    <recommendedName>
        <fullName evidence="4">Ig-like domain-containing protein</fullName>
    </recommendedName>
</protein>
<dbReference type="AlphaFoldDB" id="A0A074JRW6"/>
<dbReference type="eggNOG" id="ENOG5033FFG">
    <property type="taxonomic scope" value="Bacteria"/>
</dbReference>
<dbReference type="Proteomes" id="UP000027471">
    <property type="component" value="Unassembled WGS sequence"/>
</dbReference>
<accession>A0A074JRW6</accession>
<name>A0A074JRW6_9RHOB</name>
<proteinExistence type="predicted"/>
<evidence type="ECO:0000313" key="2">
    <source>
        <dbReference type="EMBL" id="KEO58610.1"/>
    </source>
</evidence>
<dbReference type="EMBL" id="AUNB01000033">
    <property type="protein sequence ID" value="KEO58610.1"/>
    <property type="molecule type" value="Genomic_DNA"/>
</dbReference>
<dbReference type="STRING" id="1353528.DT23_16265"/>
<keyword evidence="1" id="KW-0732">Signal</keyword>
<gene>
    <name evidence="2" type="ORF">DT23_16265</name>
</gene>
<evidence type="ECO:0000256" key="1">
    <source>
        <dbReference type="SAM" id="SignalP"/>
    </source>
</evidence>
<reference evidence="2 3" key="1">
    <citation type="journal article" date="2015" name="Antonie Van Leeuwenhoek">
        <title>Thioclava indica sp. nov., isolated from surface seawater of the Indian Ocean.</title>
        <authorList>
            <person name="Liu Y."/>
            <person name="Lai Q."/>
            <person name="Du J."/>
            <person name="Xu H."/>
            <person name="Jiang L."/>
            <person name="Shao Z."/>
        </authorList>
    </citation>
    <scope>NUCLEOTIDE SEQUENCE [LARGE SCALE GENOMIC DNA]</scope>
    <source>
        <strain evidence="2 3">DT23-4</strain>
    </source>
</reference>
<evidence type="ECO:0008006" key="4">
    <source>
        <dbReference type="Google" id="ProtNLM"/>
    </source>
</evidence>
<keyword evidence="3" id="KW-1185">Reference proteome</keyword>
<feature type="signal peptide" evidence="1">
    <location>
        <begin position="1"/>
        <end position="23"/>
    </location>
</feature>
<feature type="chain" id="PRO_5001695055" description="Ig-like domain-containing protein" evidence="1">
    <location>
        <begin position="24"/>
        <end position="98"/>
    </location>
</feature>
<organism evidence="2 3">
    <name type="scientific">Thioclava indica</name>
    <dbReference type="NCBI Taxonomy" id="1353528"/>
    <lineage>
        <taxon>Bacteria</taxon>
        <taxon>Pseudomonadati</taxon>
        <taxon>Pseudomonadota</taxon>
        <taxon>Alphaproteobacteria</taxon>
        <taxon>Rhodobacterales</taxon>
        <taxon>Paracoccaceae</taxon>
        <taxon>Thioclava</taxon>
    </lineage>
</organism>